<protein>
    <submittedName>
        <fullName evidence="2 4">Uncharacterized protein</fullName>
    </submittedName>
</protein>
<name>A0A0R3WKR5_HYDTA</name>
<dbReference type="AlphaFoldDB" id="A0A0R3WKR5"/>
<dbReference type="EMBL" id="UYWX01000258">
    <property type="protein sequence ID" value="VDM17800.1"/>
    <property type="molecule type" value="Genomic_DNA"/>
</dbReference>
<accession>A0A0R3WKR5</accession>
<gene>
    <name evidence="2" type="ORF">TTAC_LOCUS1315</name>
</gene>
<feature type="region of interest" description="Disordered" evidence="1">
    <location>
        <begin position="105"/>
        <end position="126"/>
    </location>
</feature>
<feature type="compositionally biased region" description="Basic residues" evidence="1">
    <location>
        <begin position="18"/>
        <end position="28"/>
    </location>
</feature>
<evidence type="ECO:0000313" key="3">
    <source>
        <dbReference type="Proteomes" id="UP000274429"/>
    </source>
</evidence>
<sequence length="126" mass="13509">MSSRHRGLSRSEEERARLGAHPHGHRKPSSSGSSHRSRSAHSSSVAPEVGIAEEVPGRPLSANYALRPLPPPPSPTRYHFGCLLRSSLPPMPSSLVEKINCAGSRASHHANSKGLPSGEDVRPIYP</sequence>
<dbReference type="Proteomes" id="UP000274429">
    <property type="component" value="Unassembled WGS sequence"/>
</dbReference>
<keyword evidence="3" id="KW-1185">Reference proteome</keyword>
<evidence type="ECO:0000313" key="4">
    <source>
        <dbReference type="WBParaSite" id="TTAC_0000132801-mRNA-1"/>
    </source>
</evidence>
<feature type="compositionally biased region" description="Low complexity" evidence="1">
    <location>
        <begin position="29"/>
        <end position="44"/>
    </location>
</feature>
<proteinExistence type="predicted"/>
<organism evidence="4">
    <name type="scientific">Hydatigena taeniaeformis</name>
    <name type="common">Feline tapeworm</name>
    <name type="synonym">Taenia taeniaeformis</name>
    <dbReference type="NCBI Taxonomy" id="6205"/>
    <lineage>
        <taxon>Eukaryota</taxon>
        <taxon>Metazoa</taxon>
        <taxon>Spiralia</taxon>
        <taxon>Lophotrochozoa</taxon>
        <taxon>Platyhelminthes</taxon>
        <taxon>Cestoda</taxon>
        <taxon>Eucestoda</taxon>
        <taxon>Cyclophyllidea</taxon>
        <taxon>Taeniidae</taxon>
        <taxon>Hydatigera</taxon>
    </lineage>
</organism>
<evidence type="ECO:0000313" key="2">
    <source>
        <dbReference type="EMBL" id="VDM17800.1"/>
    </source>
</evidence>
<evidence type="ECO:0000256" key="1">
    <source>
        <dbReference type="SAM" id="MobiDB-lite"/>
    </source>
</evidence>
<feature type="region of interest" description="Disordered" evidence="1">
    <location>
        <begin position="1"/>
        <end position="54"/>
    </location>
</feature>
<dbReference type="WBParaSite" id="TTAC_0000132801-mRNA-1">
    <property type="protein sequence ID" value="TTAC_0000132801-mRNA-1"/>
    <property type="gene ID" value="TTAC_0000132801"/>
</dbReference>
<dbReference type="STRING" id="6205.A0A0R3WKR5"/>
<reference evidence="2 3" key="2">
    <citation type="submission" date="2018-11" db="EMBL/GenBank/DDBJ databases">
        <authorList>
            <consortium name="Pathogen Informatics"/>
        </authorList>
    </citation>
    <scope>NUCLEOTIDE SEQUENCE [LARGE SCALE GENOMIC DNA]</scope>
</reference>
<reference evidence="4" key="1">
    <citation type="submission" date="2017-02" db="UniProtKB">
        <authorList>
            <consortium name="WormBaseParasite"/>
        </authorList>
    </citation>
    <scope>IDENTIFICATION</scope>
</reference>